<feature type="transmembrane region" description="Helical" evidence="1">
    <location>
        <begin position="50"/>
        <end position="67"/>
    </location>
</feature>
<gene>
    <name evidence="2" type="ORF">BC781_101204</name>
</gene>
<dbReference type="OrthoDB" id="5349036at2"/>
<proteinExistence type="predicted"/>
<evidence type="ECO:0000313" key="3">
    <source>
        <dbReference type="Proteomes" id="UP000245535"/>
    </source>
</evidence>
<dbReference type="AlphaFoldDB" id="A0A315ZG73"/>
<dbReference type="EMBL" id="QGDO01000001">
    <property type="protein sequence ID" value="PWJ43858.1"/>
    <property type="molecule type" value="Genomic_DNA"/>
</dbReference>
<keyword evidence="1" id="KW-0472">Membrane</keyword>
<keyword evidence="1" id="KW-0812">Transmembrane</keyword>
<evidence type="ECO:0000256" key="1">
    <source>
        <dbReference type="SAM" id="Phobius"/>
    </source>
</evidence>
<feature type="transmembrane region" description="Helical" evidence="1">
    <location>
        <begin position="113"/>
        <end position="135"/>
    </location>
</feature>
<dbReference type="RefSeq" id="WP_109615390.1">
    <property type="nucleotide sequence ID" value="NZ_QGDO01000001.1"/>
</dbReference>
<name>A0A315ZG73_SEDFL</name>
<protein>
    <submittedName>
        <fullName evidence="2">Putative integral membrane protein DUF2391</fullName>
    </submittedName>
</protein>
<dbReference type="Pfam" id="PF09622">
    <property type="entry name" value="DUF2391"/>
    <property type="match status" value="1"/>
</dbReference>
<comment type="caution">
    <text evidence="2">The sequence shown here is derived from an EMBL/GenBank/DDBJ whole genome shotgun (WGS) entry which is preliminary data.</text>
</comment>
<dbReference type="Proteomes" id="UP000245535">
    <property type="component" value="Unassembled WGS sequence"/>
</dbReference>
<organism evidence="2 3">
    <name type="scientific">Sediminitomix flava</name>
    <dbReference type="NCBI Taxonomy" id="379075"/>
    <lineage>
        <taxon>Bacteria</taxon>
        <taxon>Pseudomonadati</taxon>
        <taxon>Bacteroidota</taxon>
        <taxon>Cytophagia</taxon>
        <taxon>Cytophagales</taxon>
        <taxon>Flammeovirgaceae</taxon>
        <taxon>Sediminitomix</taxon>
    </lineage>
</organism>
<feature type="transmembrane region" description="Helical" evidence="1">
    <location>
        <begin position="79"/>
        <end position="101"/>
    </location>
</feature>
<keyword evidence="3" id="KW-1185">Reference proteome</keyword>
<accession>A0A315ZG73</accession>
<reference evidence="2 3" key="1">
    <citation type="submission" date="2018-03" db="EMBL/GenBank/DDBJ databases">
        <title>Genomic Encyclopedia of Archaeal and Bacterial Type Strains, Phase II (KMG-II): from individual species to whole genera.</title>
        <authorList>
            <person name="Goeker M."/>
        </authorList>
    </citation>
    <scope>NUCLEOTIDE SEQUENCE [LARGE SCALE GENOMIC DNA]</scope>
    <source>
        <strain evidence="2 3">DSM 28229</strain>
    </source>
</reference>
<dbReference type="InterPro" id="IPR024464">
    <property type="entry name" value="DUF2391"/>
</dbReference>
<evidence type="ECO:0000313" key="2">
    <source>
        <dbReference type="EMBL" id="PWJ43858.1"/>
    </source>
</evidence>
<sequence length="169" mass="19424">MANEEIHKVEKKIKRIDGELYETLIINDDEGNVVQSFDIPLKVELRIQDLLEIMVGASILAVPIAFTEEVWNLGQELSWTRVFLLDVIAVLFMASFVYFKAYRKHLKMYRLEFWKRVFVTFVVSAFIVGILLTIINKCPIMTDFDLAFKRILIGVFPAGMSATVTDNLS</sequence>
<keyword evidence="1" id="KW-1133">Transmembrane helix</keyword>